<evidence type="ECO:0000256" key="4">
    <source>
        <dbReference type="ARBA" id="ARBA00012458"/>
    </source>
</evidence>
<dbReference type="CDD" id="cd00739">
    <property type="entry name" value="DHPS"/>
    <property type="match status" value="1"/>
</dbReference>
<evidence type="ECO:0000256" key="1">
    <source>
        <dbReference type="ARBA" id="ARBA00000012"/>
    </source>
</evidence>
<keyword evidence="6" id="KW-0479">Metal-binding</keyword>
<dbReference type="PROSITE" id="PS50972">
    <property type="entry name" value="PTERIN_BINDING"/>
    <property type="match status" value="1"/>
</dbReference>
<dbReference type="NCBIfam" id="TIGR01496">
    <property type="entry name" value="DHPS"/>
    <property type="match status" value="1"/>
</dbReference>
<sequence length="287" mass="31052">MSYIELASGKRLSYSKSPLIMGIVNVTPDSFFAGSRALGIDAAERALAMVEQGADIIDVGGESTRPGSDYVRMDEELERVVPVVEEIRKRSDVPISVDTRKAEVARAALDAGADVINDVSALEDDEALAALVAQRGVPVVLMHKKGTPKDMQNNPYYDNAVAQVLFYLLKRAEYAVSCGIDRSKIIIDPGFGFGKRVEDNIALLRNADVFVKSGYPVLIGLSRKSFIGFTVGRDVEDRLAGTLACHYHAADCGVAILRVHDVAETRDLLFMREAIKGASGGGTCWKV</sequence>
<dbReference type="EC" id="2.5.1.15" evidence="4"/>
<evidence type="ECO:0000313" key="11">
    <source>
        <dbReference type="Proteomes" id="UP001466331"/>
    </source>
</evidence>
<dbReference type="InterPro" id="IPR006390">
    <property type="entry name" value="DHP_synth_dom"/>
</dbReference>
<dbReference type="InterPro" id="IPR011005">
    <property type="entry name" value="Dihydropteroate_synth-like_sf"/>
</dbReference>
<dbReference type="SUPFAM" id="SSF51717">
    <property type="entry name" value="Dihydropteroate synthetase-like"/>
    <property type="match status" value="1"/>
</dbReference>
<dbReference type="Gene3D" id="3.20.20.20">
    <property type="entry name" value="Dihydropteroate synthase-like"/>
    <property type="match status" value="1"/>
</dbReference>
<evidence type="ECO:0000256" key="6">
    <source>
        <dbReference type="ARBA" id="ARBA00022723"/>
    </source>
</evidence>
<name>A0ABU9UDQ1_9SPIR</name>
<reference evidence="10 11" key="1">
    <citation type="submission" date="2024-03" db="EMBL/GenBank/DDBJ databases">
        <title>Ignisphaera cupida sp. nov., a hyperthermophilic hydrolytic archaeon from a hot spring of Kamchatka, and proposal of Ignisphaeraceae fam. nov.</title>
        <authorList>
            <person name="Podosokorskaya O.A."/>
            <person name="Elcheninov A.G."/>
            <person name="Maltseva A.I."/>
            <person name="Zayulina K.S."/>
            <person name="Novikov A."/>
            <person name="Merkel A.Y."/>
        </authorList>
    </citation>
    <scope>NUCLEOTIDE SEQUENCE [LARGE SCALE GENOMIC DNA]</scope>
    <source>
        <strain evidence="10 11">38H-sp</strain>
    </source>
</reference>
<dbReference type="PANTHER" id="PTHR20941:SF1">
    <property type="entry name" value="FOLIC ACID SYNTHESIS PROTEIN FOL1"/>
    <property type="match status" value="1"/>
</dbReference>
<dbReference type="EMBL" id="JBCHKQ010000005">
    <property type="protein sequence ID" value="MEM5948786.1"/>
    <property type="molecule type" value="Genomic_DNA"/>
</dbReference>
<dbReference type="PANTHER" id="PTHR20941">
    <property type="entry name" value="FOLATE SYNTHESIS PROTEINS"/>
    <property type="match status" value="1"/>
</dbReference>
<comment type="cofactor">
    <cofactor evidence="2">
        <name>Mg(2+)</name>
        <dbReference type="ChEBI" id="CHEBI:18420"/>
    </cofactor>
</comment>
<dbReference type="InterPro" id="IPR000489">
    <property type="entry name" value="Pterin-binding_dom"/>
</dbReference>
<evidence type="ECO:0000256" key="7">
    <source>
        <dbReference type="ARBA" id="ARBA00022842"/>
    </source>
</evidence>
<proteinExistence type="predicted"/>
<feature type="domain" description="Pterin-binding" evidence="9">
    <location>
        <begin position="18"/>
        <end position="270"/>
    </location>
</feature>
<dbReference type="GO" id="GO:0004156">
    <property type="term" value="F:dihydropteroate synthase activity"/>
    <property type="evidence" value="ECO:0007669"/>
    <property type="project" value="UniProtKB-EC"/>
</dbReference>
<comment type="caution">
    <text evidence="10">The sequence shown here is derived from an EMBL/GenBank/DDBJ whole genome shotgun (WGS) entry which is preliminary data.</text>
</comment>
<protein>
    <recommendedName>
        <fullName evidence="4">dihydropteroate synthase</fullName>
        <ecNumber evidence="4">2.5.1.15</ecNumber>
    </recommendedName>
</protein>
<keyword evidence="11" id="KW-1185">Reference proteome</keyword>
<comment type="catalytic activity">
    <reaction evidence="1">
        <text>(7,8-dihydropterin-6-yl)methyl diphosphate + 4-aminobenzoate = 7,8-dihydropteroate + diphosphate</text>
        <dbReference type="Rhea" id="RHEA:19949"/>
        <dbReference type="ChEBI" id="CHEBI:17836"/>
        <dbReference type="ChEBI" id="CHEBI:17839"/>
        <dbReference type="ChEBI" id="CHEBI:33019"/>
        <dbReference type="ChEBI" id="CHEBI:72950"/>
        <dbReference type="EC" id="2.5.1.15"/>
    </reaction>
</comment>
<evidence type="ECO:0000256" key="2">
    <source>
        <dbReference type="ARBA" id="ARBA00001946"/>
    </source>
</evidence>
<dbReference type="PROSITE" id="PS00793">
    <property type="entry name" value="DHPS_2"/>
    <property type="match status" value="1"/>
</dbReference>
<evidence type="ECO:0000256" key="8">
    <source>
        <dbReference type="ARBA" id="ARBA00022909"/>
    </source>
</evidence>
<keyword evidence="5 10" id="KW-0808">Transferase</keyword>
<dbReference type="InterPro" id="IPR045031">
    <property type="entry name" value="DHP_synth-like"/>
</dbReference>
<comment type="pathway">
    <text evidence="3">Cofactor biosynthesis; tetrahydrofolate biosynthesis; 7,8-dihydrofolate from 2-amino-4-hydroxy-6-hydroxymethyl-7,8-dihydropteridine diphosphate and 4-aminobenzoate: step 1/2.</text>
</comment>
<evidence type="ECO:0000256" key="3">
    <source>
        <dbReference type="ARBA" id="ARBA00004763"/>
    </source>
</evidence>
<evidence type="ECO:0000256" key="5">
    <source>
        <dbReference type="ARBA" id="ARBA00022679"/>
    </source>
</evidence>
<organism evidence="10 11">
    <name type="scientific">Rarispira pelagica</name>
    <dbReference type="NCBI Taxonomy" id="3141764"/>
    <lineage>
        <taxon>Bacteria</taxon>
        <taxon>Pseudomonadati</taxon>
        <taxon>Spirochaetota</taxon>
        <taxon>Spirochaetia</taxon>
        <taxon>Winmispirales</taxon>
        <taxon>Winmispiraceae</taxon>
        <taxon>Rarispira</taxon>
    </lineage>
</organism>
<dbReference type="RefSeq" id="WP_420070236.1">
    <property type="nucleotide sequence ID" value="NZ_JBCHKQ010000005.1"/>
</dbReference>
<keyword evidence="7" id="KW-0460">Magnesium</keyword>
<dbReference type="Pfam" id="PF00809">
    <property type="entry name" value="Pterin_bind"/>
    <property type="match status" value="1"/>
</dbReference>
<accession>A0ABU9UDQ1</accession>
<dbReference type="Proteomes" id="UP001466331">
    <property type="component" value="Unassembled WGS sequence"/>
</dbReference>
<evidence type="ECO:0000313" key="10">
    <source>
        <dbReference type="EMBL" id="MEM5948786.1"/>
    </source>
</evidence>
<evidence type="ECO:0000259" key="9">
    <source>
        <dbReference type="PROSITE" id="PS50972"/>
    </source>
</evidence>
<gene>
    <name evidence="10" type="primary">folP</name>
    <name evidence="10" type="ORF">WKV44_09570</name>
</gene>
<keyword evidence="8" id="KW-0289">Folate biosynthesis</keyword>